<dbReference type="Proteomes" id="UP001261871">
    <property type="component" value="Unassembled WGS sequence"/>
</dbReference>
<comment type="caution">
    <text evidence="1">The sequence shown here is derived from an EMBL/GenBank/DDBJ whole genome shotgun (WGS) entry which is preliminary data.</text>
</comment>
<dbReference type="EMBL" id="JAVDTX010000002">
    <property type="protein sequence ID" value="MDR6844513.1"/>
    <property type="molecule type" value="Genomic_DNA"/>
</dbReference>
<organism evidence="1 2">
    <name type="scientific">Flavobacterium granuli</name>
    <dbReference type="NCBI Taxonomy" id="280093"/>
    <lineage>
        <taxon>Bacteria</taxon>
        <taxon>Pseudomonadati</taxon>
        <taxon>Bacteroidota</taxon>
        <taxon>Flavobacteriia</taxon>
        <taxon>Flavobacteriales</taxon>
        <taxon>Flavobacteriaceae</taxon>
        <taxon>Flavobacterium</taxon>
    </lineage>
</organism>
<name>A0ABU1S0G7_9FLAO</name>
<gene>
    <name evidence="1" type="ORF">J2W95_001204</name>
</gene>
<keyword evidence="2" id="KW-1185">Reference proteome</keyword>
<protein>
    <submittedName>
        <fullName evidence="1">Uncharacterized protein</fullName>
    </submittedName>
</protein>
<dbReference type="Gene3D" id="3.40.50.300">
    <property type="entry name" value="P-loop containing nucleotide triphosphate hydrolases"/>
    <property type="match status" value="1"/>
</dbReference>
<evidence type="ECO:0000313" key="1">
    <source>
        <dbReference type="EMBL" id="MDR6844513.1"/>
    </source>
</evidence>
<accession>A0ABU1S0G7</accession>
<dbReference type="InterPro" id="IPR027417">
    <property type="entry name" value="P-loop_NTPase"/>
</dbReference>
<proteinExistence type="predicted"/>
<reference evidence="1 2" key="1">
    <citation type="submission" date="2023-07" db="EMBL/GenBank/DDBJ databases">
        <title>Sorghum-associated microbial communities from plants grown in Nebraska, USA.</title>
        <authorList>
            <person name="Schachtman D."/>
        </authorList>
    </citation>
    <scope>NUCLEOTIDE SEQUENCE [LARGE SCALE GENOMIC DNA]</scope>
    <source>
        <strain evidence="1 2">BE124</strain>
    </source>
</reference>
<evidence type="ECO:0000313" key="2">
    <source>
        <dbReference type="Proteomes" id="UP001261871"/>
    </source>
</evidence>
<sequence>MSRRTHVNLEDDRVTGQYASWVKQAIDLIAPKDLYLIAGRATAKTSDIIAERSQTICRDMPHSKQVFVSDTYVNALKNITPTLIEGWNRKGWIEGKHYVTDSKPPSHFKKCYKPVESFKHTIYTYLGNLFTIGSLDQPSGLAGDSFQHRYGDEARLLKKAKLDKLTPALRGEYAQFGTSVFYRGNTFTTDMPNILLGDDEWILSMEKNMNLDQVKNALQVGLVLNEIKLEVLAAVQIKDYAKVENLKKQLVKWTMHWVRARKDLTFFYVVSSFVNVDILTDGFFADSLKALGIEEFKSAILSLKINLKKGEKFYGNLGEHHFYDDGVITSYYDKFAIGEEIEESSLALRYIDHNAKLEAGVDFGDMCSMISGQPRGNYLYGLKAFHTLAPENEKHLGKQFRDFYKYHKVKVLDMYYDRSGNANAKTKRDWASALQRAIEFDENGISTGWTVNLMSLGQGTIYHVEEFNFAKELMGETTQGLLKLKIDKFLCKCLKSSLELTKIKMKTDAKGTRTLHKDKSSESLPLYLRPMYSTNYSDAFKYWIYRMDFVEQVNTHSQYSGMDPSVGG</sequence>
<dbReference type="RefSeq" id="WP_310004950.1">
    <property type="nucleotide sequence ID" value="NZ_JAVDTX010000002.1"/>
</dbReference>